<dbReference type="RefSeq" id="WP_147056632.1">
    <property type="nucleotide sequence ID" value="NZ_CP042437.1"/>
</dbReference>
<proteinExistence type="predicted"/>
<organism evidence="1 2">
    <name type="scientific">Mucilaginibacter ginsenosidivorax</name>
    <dbReference type="NCBI Taxonomy" id="862126"/>
    <lineage>
        <taxon>Bacteria</taxon>
        <taxon>Pseudomonadati</taxon>
        <taxon>Bacteroidota</taxon>
        <taxon>Sphingobacteriia</taxon>
        <taxon>Sphingobacteriales</taxon>
        <taxon>Sphingobacteriaceae</taxon>
        <taxon>Mucilaginibacter</taxon>
    </lineage>
</organism>
<evidence type="ECO:0000313" key="1">
    <source>
        <dbReference type="EMBL" id="QEC78208.1"/>
    </source>
</evidence>
<dbReference type="InterPro" id="IPR046038">
    <property type="entry name" value="DUF5996"/>
</dbReference>
<keyword evidence="2" id="KW-1185">Reference proteome</keyword>
<accession>A0A5B8W7K5</accession>
<evidence type="ECO:0008006" key="3">
    <source>
        <dbReference type="Google" id="ProtNLM"/>
    </source>
</evidence>
<name>A0A5B8W7K5_9SPHI</name>
<gene>
    <name evidence="1" type="ORF">FSB76_20530</name>
</gene>
<dbReference type="AlphaFoldDB" id="A0A5B8W7K5"/>
<dbReference type="OrthoDB" id="9800945at2"/>
<sequence length="312" mass="34842">MNNHPNPNWPVLDYHNLKETIATVHMYTQVVGKIRLQQMPWINHSWQVTLYVSPTGLTTGSMPYEGGIFQIDLDFISHQVQISTSQGAKLDFAMGGKTVSEFYTGLISTLQQAGVDVTIYAVPNEVDPAIPFAQNHAPCGYDAAVMHNFWQALVRIHNVFTDFRAGFRGKNSPVHFFWGGFDLAVTRFSGKPAPLHQGAMPNMPKAVMQEAYSHEVSSCGFWAGSDAFPHPTFYSYCYPTPDDFGTQQVAPPEAFYSTEMGEFLLTYESVQRAANPEATLLEFMQTTYDAAATTGNWDKNLQCDLSALKNRR</sequence>
<protein>
    <recommendedName>
        <fullName evidence="3">Ava_C0101 and related proteins</fullName>
    </recommendedName>
</protein>
<dbReference type="Pfam" id="PF19459">
    <property type="entry name" value="DUF5996"/>
    <property type="match status" value="1"/>
</dbReference>
<dbReference type="KEGG" id="mgk:FSB76_20530"/>
<dbReference type="Proteomes" id="UP000321362">
    <property type="component" value="Chromosome"/>
</dbReference>
<reference evidence="1 2" key="1">
    <citation type="journal article" date="2013" name="J. Microbiol.">
        <title>Mucilaginibacter ginsenosidivorax sp. nov., with ginsenoside converting activity isolated from sediment.</title>
        <authorList>
            <person name="Kim J.K."/>
            <person name="Choi T.E."/>
            <person name="Liu Q.M."/>
            <person name="Park H.Y."/>
            <person name="Yi T.H."/>
            <person name="Yoon M.H."/>
            <person name="Kim S.C."/>
            <person name="Im W.T."/>
        </authorList>
    </citation>
    <scope>NUCLEOTIDE SEQUENCE [LARGE SCALE GENOMIC DNA]</scope>
    <source>
        <strain evidence="1 2">KHI28</strain>
    </source>
</reference>
<evidence type="ECO:0000313" key="2">
    <source>
        <dbReference type="Proteomes" id="UP000321362"/>
    </source>
</evidence>
<dbReference type="EMBL" id="CP042437">
    <property type="protein sequence ID" value="QEC78208.1"/>
    <property type="molecule type" value="Genomic_DNA"/>
</dbReference>